<name>A0ABN8ZL92_RANTA</name>
<keyword evidence="2" id="KW-1185">Reference proteome</keyword>
<reference evidence="1" key="1">
    <citation type="submission" date="2023-04" db="EMBL/GenBank/DDBJ databases">
        <authorList>
            <consortium name="ELIXIR-Norway"/>
        </authorList>
    </citation>
    <scope>NUCLEOTIDE SEQUENCE [LARGE SCALE GENOMIC DNA]</scope>
</reference>
<protein>
    <submittedName>
        <fullName evidence="1">Uncharacterized protein</fullName>
    </submittedName>
</protein>
<dbReference type="EMBL" id="OX459969">
    <property type="protein sequence ID" value="CAI9173388.1"/>
    <property type="molecule type" value="Genomic_DNA"/>
</dbReference>
<evidence type="ECO:0000313" key="2">
    <source>
        <dbReference type="Proteomes" id="UP001176941"/>
    </source>
</evidence>
<accession>A0ABN8ZL92</accession>
<dbReference type="Proteomes" id="UP001176941">
    <property type="component" value="Chromosome 33"/>
</dbReference>
<gene>
    <name evidence="1" type="ORF">MRATA1EN1_LOCUS22350</name>
</gene>
<proteinExistence type="predicted"/>
<evidence type="ECO:0000313" key="1">
    <source>
        <dbReference type="EMBL" id="CAI9173388.1"/>
    </source>
</evidence>
<sequence>MWAPFHPAERRPMAVGTCPPGTLAPCSEPPGQLPVSSARKLGLGECPEPPCAELRPGYHGSERQQPQRPCCWVEHPGQGSRLLSQPASLCDGESAEHFNSSPK</sequence>
<organism evidence="1 2">
    <name type="scientific">Rangifer tarandus platyrhynchus</name>
    <name type="common">Svalbard reindeer</name>
    <dbReference type="NCBI Taxonomy" id="3082113"/>
    <lineage>
        <taxon>Eukaryota</taxon>
        <taxon>Metazoa</taxon>
        <taxon>Chordata</taxon>
        <taxon>Craniata</taxon>
        <taxon>Vertebrata</taxon>
        <taxon>Euteleostomi</taxon>
        <taxon>Mammalia</taxon>
        <taxon>Eutheria</taxon>
        <taxon>Laurasiatheria</taxon>
        <taxon>Artiodactyla</taxon>
        <taxon>Ruminantia</taxon>
        <taxon>Pecora</taxon>
        <taxon>Cervidae</taxon>
        <taxon>Odocoileinae</taxon>
        <taxon>Rangifer</taxon>
    </lineage>
</organism>